<dbReference type="PROSITE" id="PS00107">
    <property type="entry name" value="PROTEIN_KINASE_ATP"/>
    <property type="match status" value="1"/>
</dbReference>
<keyword evidence="3" id="KW-0808">Transferase</keyword>
<dbReference type="Pfam" id="PF00069">
    <property type="entry name" value="Pkinase"/>
    <property type="match status" value="1"/>
</dbReference>
<keyword evidence="2" id="KW-0723">Serine/threonine-protein kinase</keyword>
<dbReference type="GO" id="GO:0016301">
    <property type="term" value="F:kinase activity"/>
    <property type="evidence" value="ECO:0007669"/>
    <property type="project" value="UniProtKB-KW"/>
</dbReference>
<feature type="compositionally biased region" description="Pro residues" evidence="8">
    <location>
        <begin position="429"/>
        <end position="438"/>
    </location>
</feature>
<gene>
    <name evidence="11" type="ORF">ACFQS9_15750</name>
</gene>
<evidence type="ECO:0000313" key="11">
    <source>
        <dbReference type="EMBL" id="MFC7449349.1"/>
    </source>
</evidence>
<evidence type="ECO:0000256" key="8">
    <source>
        <dbReference type="SAM" id="MobiDB-lite"/>
    </source>
</evidence>
<proteinExistence type="predicted"/>
<organism evidence="11 12">
    <name type="scientific">Rhodococcus daqingensis</name>
    <dbReference type="NCBI Taxonomy" id="2479363"/>
    <lineage>
        <taxon>Bacteria</taxon>
        <taxon>Bacillati</taxon>
        <taxon>Actinomycetota</taxon>
        <taxon>Actinomycetes</taxon>
        <taxon>Mycobacteriales</taxon>
        <taxon>Nocardiaceae</taxon>
        <taxon>Rhodococcus</taxon>
    </lineage>
</organism>
<dbReference type="PROSITE" id="PS50011">
    <property type="entry name" value="PROTEIN_KINASE_DOM"/>
    <property type="match status" value="1"/>
</dbReference>
<feature type="transmembrane region" description="Helical" evidence="9">
    <location>
        <begin position="338"/>
        <end position="360"/>
    </location>
</feature>
<feature type="binding site" evidence="7">
    <location>
        <position position="38"/>
    </location>
    <ligand>
        <name>ATP</name>
        <dbReference type="ChEBI" id="CHEBI:30616"/>
    </ligand>
</feature>
<dbReference type="CDD" id="cd14014">
    <property type="entry name" value="STKc_PknB_like"/>
    <property type="match status" value="1"/>
</dbReference>
<dbReference type="PANTHER" id="PTHR43289">
    <property type="entry name" value="MITOGEN-ACTIVATED PROTEIN KINASE KINASE KINASE 20-RELATED"/>
    <property type="match status" value="1"/>
</dbReference>
<dbReference type="Gene3D" id="1.10.510.10">
    <property type="entry name" value="Transferase(Phosphotransferase) domain 1"/>
    <property type="match status" value="1"/>
</dbReference>
<evidence type="ECO:0000256" key="6">
    <source>
        <dbReference type="ARBA" id="ARBA00022840"/>
    </source>
</evidence>
<dbReference type="Gene3D" id="3.30.200.20">
    <property type="entry name" value="Phosphorylase Kinase, domain 1"/>
    <property type="match status" value="1"/>
</dbReference>
<evidence type="ECO:0000256" key="3">
    <source>
        <dbReference type="ARBA" id="ARBA00022679"/>
    </source>
</evidence>
<dbReference type="PROSITE" id="PS00108">
    <property type="entry name" value="PROTEIN_KINASE_ST"/>
    <property type="match status" value="1"/>
</dbReference>
<evidence type="ECO:0000256" key="7">
    <source>
        <dbReference type="PROSITE-ProRule" id="PRU10141"/>
    </source>
</evidence>
<dbReference type="InterPro" id="IPR011009">
    <property type="entry name" value="Kinase-like_dom_sf"/>
</dbReference>
<protein>
    <recommendedName>
        <fullName evidence="1">non-specific serine/threonine protein kinase</fullName>
        <ecNumber evidence="1">2.7.11.1</ecNumber>
    </recommendedName>
</protein>
<dbReference type="InterPro" id="IPR008271">
    <property type="entry name" value="Ser/Thr_kinase_AS"/>
</dbReference>
<name>A0ABW2RZT3_9NOCA</name>
<dbReference type="EMBL" id="JBHTCS010000017">
    <property type="protein sequence ID" value="MFC7449349.1"/>
    <property type="molecule type" value="Genomic_DNA"/>
</dbReference>
<dbReference type="RefSeq" id="WP_378406236.1">
    <property type="nucleotide sequence ID" value="NZ_JBHTCS010000017.1"/>
</dbReference>
<feature type="compositionally biased region" description="Low complexity" evidence="8">
    <location>
        <begin position="368"/>
        <end position="379"/>
    </location>
</feature>
<comment type="caution">
    <text evidence="11">The sequence shown here is derived from an EMBL/GenBank/DDBJ whole genome shotgun (WGS) entry which is preliminary data.</text>
</comment>
<keyword evidence="6 7" id="KW-0067">ATP-binding</keyword>
<keyword evidence="9" id="KW-0812">Transmembrane</keyword>
<accession>A0ABW2RZT3</accession>
<evidence type="ECO:0000256" key="1">
    <source>
        <dbReference type="ARBA" id="ARBA00012513"/>
    </source>
</evidence>
<feature type="compositionally biased region" description="Pro residues" evidence="8">
    <location>
        <begin position="382"/>
        <end position="395"/>
    </location>
</feature>
<dbReference type="EC" id="2.7.11.1" evidence="1"/>
<dbReference type="InterPro" id="IPR017441">
    <property type="entry name" value="Protein_kinase_ATP_BS"/>
</dbReference>
<sequence length="452" mass="47481">MDGTSFGRYRLLELIGEGGMGKVHRAYDTLTDRIVALKVLHEHTAADPGFRERFRREAHAAARLSEPHVVPIHHYGEIEGRLYLDMRLIEGTDLKTLLALHGPMAPAVAVSVVEQVAAALDAAHAAGLVHRDVKPSNMLVSARDFVYLIDFGIARSAQDKGLTSTGATIGTFHYMAPERFTTGQGDARSDVYALACVLHECLTGAHPYPGDSLEQQISGHLTVAPPRPSQVRPGVPAGFDQVIAQAMAKSPDDRYFTAGGLAADAKRALTTEPHTNTATTVVLDPGTARIVNTGNRPQPRSLPATALLLGEDSTSRPGGDSDDPAPTPGRRTSTKRRACLLAAAVVVVAAGAAAVGYAAVDVPPPATPVNARPAPAVEPVRPRPTPSAAPTPATPSAPVTTRPIQPTGQSEPVPDPGGSTGPDGGLPAPASPADPYYPDPYSDPYYDPYYSE</sequence>
<keyword evidence="9" id="KW-0472">Membrane</keyword>
<feature type="region of interest" description="Disordered" evidence="8">
    <location>
        <begin position="365"/>
        <end position="452"/>
    </location>
</feature>
<reference evidence="12" key="1">
    <citation type="journal article" date="2019" name="Int. J. Syst. Evol. Microbiol.">
        <title>The Global Catalogue of Microorganisms (GCM) 10K type strain sequencing project: providing services to taxonomists for standard genome sequencing and annotation.</title>
        <authorList>
            <consortium name="The Broad Institute Genomics Platform"/>
            <consortium name="The Broad Institute Genome Sequencing Center for Infectious Disease"/>
            <person name="Wu L."/>
            <person name="Ma J."/>
        </authorList>
    </citation>
    <scope>NUCLEOTIDE SEQUENCE [LARGE SCALE GENOMIC DNA]</scope>
    <source>
        <strain evidence="12">ICMP 19430</strain>
    </source>
</reference>
<dbReference type="InterPro" id="IPR000719">
    <property type="entry name" value="Prot_kinase_dom"/>
</dbReference>
<feature type="domain" description="Protein kinase" evidence="10">
    <location>
        <begin position="9"/>
        <end position="269"/>
    </location>
</feature>
<dbReference type="Proteomes" id="UP001596484">
    <property type="component" value="Unassembled WGS sequence"/>
</dbReference>
<keyword evidence="5 11" id="KW-0418">Kinase</keyword>
<feature type="compositionally biased region" description="Low complexity" evidence="8">
    <location>
        <begin position="439"/>
        <end position="452"/>
    </location>
</feature>
<keyword evidence="9" id="KW-1133">Transmembrane helix</keyword>
<keyword evidence="12" id="KW-1185">Reference proteome</keyword>
<evidence type="ECO:0000256" key="9">
    <source>
        <dbReference type="SAM" id="Phobius"/>
    </source>
</evidence>
<keyword evidence="4 7" id="KW-0547">Nucleotide-binding</keyword>
<evidence type="ECO:0000256" key="5">
    <source>
        <dbReference type="ARBA" id="ARBA00022777"/>
    </source>
</evidence>
<evidence type="ECO:0000256" key="4">
    <source>
        <dbReference type="ARBA" id="ARBA00022741"/>
    </source>
</evidence>
<evidence type="ECO:0000259" key="10">
    <source>
        <dbReference type="PROSITE" id="PS50011"/>
    </source>
</evidence>
<dbReference type="SUPFAM" id="SSF56112">
    <property type="entry name" value="Protein kinase-like (PK-like)"/>
    <property type="match status" value="1"/>
</dbReference>
<evidence type="ECO:0000256" key="2">
    <source>
        <dbReference type="ARBA" id="ARBA00022527"/>
    </source>
</evidence>
<feature type="region of interest" description="Disordered" evidence="8">
    <location>
        <begin position="310"/>
        <end position="333"/>
    </location>
</feature>
<evidence type="ECO:0000313" key="12">
    <source>
        <dbReference type="Proteomes" id="UP001596484"/>
    </source>
</evidence>
<dbReference type="PANTHER" id="PTHR43289:SF6">
    <property type="entry name" value="SERINE_THREONINE-PROTEIN KINASE NEKL-3"/>
    <property type="match status" value="1"/>
</dbReference>
<dbReference type="SMART" id="SM00220">
    <property type="entry name" value="S_TKc"/>
    <property type="match status" value="1"/>
</dbReference>